<sequence>MLSYLGITGSAIELILKTVSGISIKSEAPEELNHAKLQAETMASIVMAQAKAQQEQAIALRIACAEEVQIEEYYDTTGKGHLGVSAKDEGITAGLGGEGRRVTKRIIKFTGNPCPEEIYQNFLIGTGVDSK</sequence>
<comment type="caution">
    <text evidence="1">The sequence shown here is derived from an EMBL/GenBank/DDBJ whole genome shotgun (WGS) entry which is preliminary data.</text>
</comment>
<accession>A0A7X1U613</accession>
<organism evidence="1 2">
    <name type="scientific">Pseudomonas piscis</name>
    <dbReference type="NCBI Taxonomy" id="2614538"/>
    <lineage>
        <taxon>Bacteria</taxon>
        <taxon>Pseudomonadati</taxon>
        <taxon>Pseudomonadota</taxon>
        <taxon>Gammaproteobacteria</taxon>
        <taxon>Pseudomonadales</taxon>
        <taxon>Pseudomonadaceae</taxon>
        <taxon>Pseudomonas</taxon>
    </lineage>
</organism>
<proteinExistence type="predicted"/>
<reference evidence="1 2" key="1">
    <citation type="submission" date="2019-10" db="EMBL/GenBank/DDBJ databases">
        <title>Pseudomonas dajingensis sp. nov., isolated from the profound head ulcers of farmed Murray cod (Maccullochella peelii peelii).</title>
        <authorList>
            <person name="Liu Y."/>
        </authorList>
    </citation>
    <scope>NUCLEOTIDE SEQUENCE [LARGE SCALE GENOMIC DNA]</scope>
    <source>
        <strain evidence="1 2">MC042</strain>
    </source>
</reference>
<name>A0A7X1U613_9PSED</name>
<dbReference type="RefSeq" id="WP_152898646.1">
    <property type="nucleotide sequence ID" value="NZ_WHUV01000003.1"/>
</dbReference>
<protein>
    <submittedName>
        <fullName evidence="1">Uncharacterized protein</fullName>
    </submittedName>
</protein>
<evidence type="ECO:0000313" key="1">
    <source>
        <dbReference type="EMBL" id="MQA55633.1"/>
    </source>
</evidence>
<gene>
    <name evidence="1" type="ORF">GDH07_20150</name>
</gene>
<evidence type="ECO:0000313" key="2">
    <source>
        <dbReference type="Proteomes" id="UP000486534"/>
    </source>
</evidence>
<dbReference type="EMBL" id="WHUV01000003">
    <property type="protein sequence ID" value="MQA55633.1"/>
    <property type="molecule type" value="Genomic_DNA"/>
</dbReference>
<dbReference type="Proteomes" id="UP000486534">
    <property type="component" value="Unassembled WGS sequence"/>
</dbReference>
<dbReference type="AlphaFoldDB" id="A0A7X1U613"/>